<protein>
    <submittedName>
        <fullName evidence="2">Wzt carbohydrate-binding domain-containing protein</fullName>
    </submittedName>
</protein>
<reference evidence="2" key="1">
    <citation type="submission" date="2021-04" db="EMBL/GenBank/DDBJ databases">
        <title>novel species isolated from subtropical streams in China.</title>
        <authorList>
            <person name="Lu H."/>
        </authorList>
    </citation>
    <scope>NUCLEOTIDE SEQUENCE</scope>
    <source>
        <strain evidence="2">LFS511W</strain>
    </source>
</reference>
<evidence type="ECO:0000313" key="2">
    <source>
        <dbReference type="EMBL" id="MBR7784507.1"/>
    </source>
</evidence>
<dbReference type="AlphaFoldDB" id="A0A941DRU3"/>
<feature type="non-terminal residue" evidence="2">
    <location>
        <position position="121"/>
    </location>
</feature>
<sequence length="121" mass="13328">VLFRDQRQDLVNASNLRNDLRIFTFDHDASAFGQGGAQIKNVEFNDVHGNPLNWVVGGEVVTLKIFAQAHQELVNPIIGFSIKDHRGQALFGDNTYLSYADASLSCEAGSGLDAEFRFAMP</sequence>
<dbReference type="Pfam" id="PF14524">
    <property type="entry name" value="Wzt_C"/>
    <property type="match status" value="1"/>
</dbReference>
<feature type="domain" description="Wzt C-terminal" evidence="1">
    <location>
        <begin position="29"/>
        <end position="120"/>
    </location>
</feature>
<name>A0A941DRU3_9BURK</name>
<dbReference type="Proteomes" id="UP000680067">
    <property type="component" value="Unassembled WGS sequence"/>
</dbReference>
<dbReference type="CDD" id="cd10147">
    <property type="entry name" value="Wzt_C-like"/>
    <property type="match status" value="1"/>
</dbReference>
<dbReference type="Gene3D" id="2.70.50.60">
    <property type="entry name" value="abc- transporter (atp binding component) like domain"/>
    <property type="match status" value="1"/>
</dbReference>
<accession>A0A941DRU3</accession>
<keyword evidence="3" id="KW-1185">Reference proteome</keyword>
<evidence type="ECO:0000259" key="1">
    <source>
        <dbReference type="Pfam" id="PF14524"/>
    </source>
</evidence>
<dbReference type="EMBL" id="JAGSPN010000285">
    <property type="protein sequence ID" value="MBR7784507.1"/>
    <property type="molecule type" value="Genomic_DNA"/>
</dbReference>
<organism evidence="2 3">
    <name type="scientific">Undibacterium luofuense</name>
    <dbReference type="NCBI Taxonomy" id="2828733"/>
    <lineage>
        <taxon>Bacteria</taxon>
        <taxon>Pseudomonadati</taxon>
        <taxon>Pseudomonadota</taxon>
        <taxon>Betaproteobacteria</taxon>
        <taxon>Burkholderiales</taxon>
        <taxon>Oxalobacteraceae</taxon>
        <taxon>Undibacterium</taxon>
    </lineage>
</organism>
<dbReference type="InterPro" id="IPR029439">
    <property type="entry name" value="Wzt_C"/>
</dbReference>
<proteinExistence type="predicted"/>
<feature type="non-terminal residue" evidence="2">
    <location>
        <position position="1"/>
    </location>
</feature>
<comment type="caution">
    <text evidence="2">The sequence shown here is derived from an EMBL/GenBank/DDBJ whole genome shotgun (WGS) entry which is preliminary data.</text>
</comment>
<evidence type="ECO:0000313" key="3">
    <source>
        <dbReference type="Proteomes" id="UP000680067"/>
    </source>
</evidence>
<gene>
    <name evidence="2" type="ORF">KDM89_20445</name>
</gene>
<dbReference type="RefSeq" id="WP_212689696.1">
    <property type="nucleotide sequence ID" value="NZ_JAGSPN010000285.1"/>
</dbReference>